<dbReference type="AlphaFoldDB" id="A0A8H4MW67"/>
<keyword evidence="4" id="KW-1185">Reference proteome</keyword>
<dbReference type="OrthoDB" id="5272396at2759"/>
<dbReference type="Pfam" id="PF24864">
    <property type="entry name" value="DUF7730"/>
    <property type="match status" value="1"/>
</dbReference>
<feature type="region of interest" description="Disordered" evidence="1">
    <location>
        <begin position="1"/>
        <end position="25"/>
    </location>
</feature>
<organism evidence="3 4">
    <name type="scientific">Botryosphaeria dothidea</name>
    <dbReference type="NCBI Taxonomy" id="55169"/>
    <lineage>
        <taxon>Eukaryota</taxon>
        <taxon>Fungi</taxon>
        <taxon>Dikarya</taxon>
        <taxon>Ascomycota</taxon>
        <taxon>Pezizomycotina</taxon>
        <taxon>Dothideomycetes</taxon>
        <taxon>Dothideomycetes incertae sedis</taxon>
        <taxon>Botryosphaeriales</taxon>
        <taxon>Botryosphaeriaceae</taxon>
        <taxon>Botryosphaeria</taxon>
    </lineage>
</organism>
<proteinExistence type="predicted"/>
<protein>
    <recommendedName>
        <fullName evidence="2">DUF7730 domain-containing protein</fullName>
    </recommendedName>
</protein>
<accession>A0A8H4MW67</accession>
<dbReference type="InterPro" id="IPR038883">
    <property type="entry name" value="AN11006-like"/>
</dbReference>
<name>A0A8H4MW67_9PEZI</name>
<dbReference type="EMBL" id="WWBZ02000082">
    <property type="protein sequence ID" value="KAF4301044.1"/>
    <property type="molecule type" value="Genomic_DNA"/>
</dbReference>
<evidence type="ECO:0000313" key="4">
    <source>
        <dbReference type="Proteomes" id="UP000572817"/>
    </source>
</evidence>
<comment type="caution">
    <text evidence="3">The sequence shown here is derived from an EMBL/GenBank/DDBJ whole genome shotgun (WGS) entry which is preliminary data.</text>
</comment>
<gene>
    <name evidence="3" type="ORF">GTA08_BOTSDO10715</name>
</gene>
<evidence type="ECO:0000259" key="2">
    <source>
        <dbReference type="Pfam" id="PF24864"/>
    </source>
</evidence>
<dbReference type="PANTHER" id="PTHR42085">
    <property type="entry name" value="F-BOX DOMAIN-CONTAINING PROTEIN"/>
    <property type="match status" value="1"/>
</dbReference>
<evidence type="ECO:0000256" key="1">
    <source>
        <dbReference type="SAM" id="MobiDB-lite"/>
    </source>
</evidence>
<sequence>MGRGFSSNLKEEAKSGDGEAKWPSTTYTKENLRPYKKFPVLYGERKFARAFPKQTQTLSFTDDLPAEIRLMIYKYCKIQVSGHFFELWNPRHNSGHLWTRNGFPKYARFRKPLRLLRLCRKVHGEIAEMFYSRQNFRFSDANGMQMLAAWMYTIKARHFQYLQHITVQIPVRDDDQCIWTPTKWTSFAILQARRGMNVPNYRYRSKHYIRNIAHGEHCYGKAMARGFKYLASIPELKKLEFTVPWDYQFIPWNMPQHTCTLNYLEMLDPVGRVKHVIEDHSDADFWKPLADLKQKSQSKDLTIAFVLLHGPEYSHEWVYVEKMCAARWLAAYAKVQGYKFGHARWEDGTYQVRYDEDDLLILKLEGRQHYEPPGNLTQGSGLLWHSKTSGQECRDVGQQLRKQSLLERQV</sequence>
<evidence type="ECO:0000313" key="3">
    <source>
        <dbReference type="EMBL" id="KAF4301044.1"/>
    </source>
</evidence>
<dbReference type="PANTHER" id="PTHR42085:SF2">
    <property type="entry name" value="F-BOX DOMAIN-CONTAINING PROTEIN"/>
    <property type="match status" value="1"/>
</dbReference>
<feature type="domain" description="DUF7730" evidence="2">
    <location>
        <begin position="59"/>
        <end position="172"/>
    </location>
</feature>
<feature type="compositionally biased region" description="Basic and acidic residues" evidence="1">
    <location>
        <begin position="9"/>
        <end position="20"/>
    </location>
</feature>
<dbReference type="Proteomes" id="UP000572817">
    <property type="component" value="Unassembled WGS sequence"/>
</dbReference>
<reference evidence="3" key="1">
    <citation type="submission" date="2020-04" db="EMBL/GenBank/DDBJ databases">
        <title>Genome Assembly and Annotation of Botryosphaeria dothidea sdau 11-99, a Latent Pathogen of Apple Fruit Ring Rot in China.</title>
        <authorList>
            <person name="Yu C."/>
            <person name="Diao Y."/>
            <person name="Lu Q."/>
            <person name="Zhao J."/>
            <person name="Cui S."/>
            <person name="Peng C."/>
            <person name="He B."/>
            <person name="Liu H."/>
        </authorList>
    </citation>
    <scope>NUCLEOTIDE SEQUENCE [LARGE SCALE GENOMIC DNA]</scope>
    <source>
        <strain evidence="3">Sdau11-99</strain>
    </source>
</reference>
<dbReference type="InterPro" id="IPR056632">
    <property type="entry name" value="DUF7730"/>
</dbReference>